<dbReference type="EMBL" id="JANPWB010000011">
    <property type="protein sequence ID" value="KAJ1122294.1"/>
    <property type="molecule type" value="Genomic_DNA"/>
</dbReference>
<comment type="similarity">
    <text evidence="1">Belongs to the beta/gamma-crystallin family.</text>
</comment>
<keyword evidence="5" id="KW-1185">Reference proteome</keyword>
<feature type="domain" description="Beta/gamma crystallin 'Greek key'" evidence="3">
    <location>
        <begin position="43"/>
        <end position="81"/>
    </location>
</feature>
<dbReference type="GO" id="GO:0007601">
    <property type="term" value="P:visual perception"/>
    <property type="evidence" value="ECO:0007669"/>
    <property type="project" value="TreeGrafter"/>
</dbReference>
<sequence>MNQITVYSGKGFVGLYRIFTTDVPDLKKENFNNCIASVKVVGQPWVMFDLENYKGQFSALEEGEYSSFGLSGRISSLLLISEDLNDPQITLYEHIREKGKRMVLTRETNLFFGSMNDTVSSHRVQRGAWLLYENMQKSGRCVLARAGQYVPDYGHIRFNDKLSHVYPLRPGRATITATILWDKKKIESERVVQLDQIVYNNNTGSEQAVTATSSKEFEKYISHSFTFSNETSIKVGASFVLKGVVNVSTELSNKFTVTKGENESTTSKIKVGLTMPVKILPYTKVTVSFLCKEARVSVPVELKIERSGKTDIETGTYRCDSGTDTFIDVEAQDIRKD</sequence>
<evidence type="ECO:0000256" key="2">
    <source>
        <dbReference type="ARBA" id="ARBA00022737"/>
    </source>
</evidence>
<dbReference type="InterPro" id="IPR050252">
    <property type="entry name" value="Beta/Gamma-Crystallin"/>
</dbReference>
<organism evidence="4 5">
    <name type="scientific">Pleurodeles waltl</name>
    <name type="common">Iberian ribbed newt</name>
    <dbReference type="NCBI Taxonomy" id="8319"/>
    <lineage>
        <taxon>Eukaryota</taxon>
        <taxon>Metazoa</taxon>
        <taxon>Chordata</taxon>
        <taxon>Craniata</taxon>
        <taxon>Vertebrata</taxon>
        <taxon>Euteleostomi</taxon>
        <taxon>Amphibia</taxon>
        <taxon>Batrachia</taxon>
        <taxon>Caudata</taxon>
        <taxon>Salamandroidea</taxon>
        <taxon>Salamandridae</taxon>
        <taxon>Pleurodelinae</taxon>
        <taxon>Pleurodeles</taxon>
    </lineage>
</organism>
<evidence type="ECO:0000259" key="3">
    <source>
        <dbReference type="PROSITE" id="PS50915"/>
    </source>
</evidence>
<dbReference type="InterPro" id="IPR004991">
    <property type="entry name" value="Aerolysin-like"/>
</dbReference>
<reference evidence="4" key="1">
    <citation type="journal article" date="2022" name="bioRxiv">
        <title>Sequencing and chromosome-scale assembly of the giantPleurodeles waltlgenome.</title>
        <authorList>
            <person name="Brown T."/>
            <person name="Elewa A."/>
            <person name="Iarovenko S."/>
            <person name="Subramanian E."/>
            <person name="Araus A.J."/>
            <person name="Petzold A."/>
            <person name="Susuki M."/>
            <person name="Suzuki K.-i.T."/>
            <person name="Hayashi T."/>
            <person name="Toyoda A."/>
            <person name="Oliveira C."/>
            <person name="Osipova E."/>
            <person name="Leigh N.D."/>
            <person name="Simon A."/>
            <person name="Yun M.H."/>
        </authorList>
    </citation>
    <scope>NUCLEOTIDE SEQUENCE</scope>
    <source>
        <strain evidence="4">20211129_DDA</strain>
        <tissue evidence="4">Liver</tissue>
    </source>
</reference>
<evidence type="ECO:0000313" key="5">
    <source>
        <dbReference type="Proteomes" id="UP001066276"/>
    </source>
</evidence>
<dbReference type="Proteomes" id="UP001066276">
    <property type="component" value="Chromosome 7"/>
</dbReference>
<accession>A0AAV7P3I2</accession>
<dbReference type="InterPro" id="IPR001064">
    <property type="entry name" value="Beta/gamma_crystallin"/>
</dbReference>
<dbReference type="PANTHER" id="PTHR11818">
    <property type="entry name" value="BETA/GAMMA CRYSTALLIN"/>
    <property type="match status" value="1"/>
</dbReference>
<evidence type="ECO:0000256" key="1">
    <source>
        <dbReference type="ARBA" id="ARBA00009646"/>
    </source>
</evidence>
<dbReference type="SUPFAM" id="SSF49695">
    <property type="entry name" value="gamma-Crystallin-like"/>
    <property type="match status" value="1"/>
</dbReference>
<gene>
    <name evidence="4" type="ORF">NDU88_000788</name>
</gene>
<evidence type="ECO:0000313" key="4">
    <source>
        <dbReference type="EMBL" id="KAJ1122294.1"/>
    </source>
</evidence>
<keyword evidence="2" id="KW-0677">Repeat</keyword>
<dbReference type="PROSITE" id="PS50915">
    <property type="entry name" value="CRYSTALLIN_BETA_GAMMA"/>
    <property type="match status" value="1"/>
</dbReference>
<comment type="caution">
    <text evidence="4">The sequence shown here is derived from an EMBL/GenBank/DDBJ whole genome shotgun (WGS) entry which is preliminary data.</text>
</comment>
<protein>
    <recommendedName>
        <fullName evidence="3">Beta/gamma crystallin 'Greek key' domain-containing protein</fullName>
    </recommendedName>
</protein>
<proteinExistence type="inferred from homology"/>
<dbReference type="Gene3D" id="2.60.20.10">
    <property type="entry name" value="Crystallins"/>
    <property type="match status" value="2"/>
</dbReference>
<dbReference type="Pfam" id="PF00030">
    <property type="entry name" value="Crystall"/>
    <property type="match status" value="2"/>
</dbReference>
<dbReference type="Gene3D" id="2.170.15.10">
    <property type="entry name" value="Proaerolysin, chain A, domain 3"/>
    <property type="match status" value="1"/>
</dbReference>
<dbReference type="GO" id="GO:0002088">
    <property type="term" value="P:lens development in camera-type eye"/>
    <property type="evidence" value="ECO:0007669"/>
    <property type="project" value="TreeGrafter"/>
</dbReference>
<dbReference type="SMART" id="SM00247">
    <property type="entry name" value="XTALbg"/>
    <property type="match status" value="2"/>
</dbReference>
<name>A0AAV7P3I2_PLEWA</name>
<dbReference type="GO" id="GO:0005212">
    <property type="term" value="F:structural constituent of eye lens"/>
    <property type="evidence" value="ECO:0007669"/>
    <property type="project" value="TreeGrafter"/>
</dbReference>
<dbReference type="InterPro" id="IPR011024">
    <property type="entry name" value="G_crystallin-like"/>
</dbReference>
<dbReference type="AlphaFoldDB" id="A0AAV7P3I2"/>
<dbReference type="SUPFAM" id="SSF56973">
    <property type="entry name" value="Aerolisin/ETX pore-forming domain"/>
    <property type="match status" value="1"/>
</dbReference>
<dbReference type="Pfam" id="PF03318">
    <property type="entry name" value="ETX_MTX2"/>
    <property type="match status" value="1"/>
</dbReference>
<dbReference type="PANTHER" id="PTHR11818:SF103">
    <property type="entry name" value="BETA_GAMMA CRYSTALLIN 'GREEK KEY' DOMAIN-CONTAINING PROTEIN"/>
    <property type="match status" value="1"/>
</dbReference>